<evidence type="ECO:0000313" key="2">
    <source>
        <dbReference type="EMBL" id="TFF27516.1"/>
    </source>
</evidence>
<feature type="region of interest" description="Disordered" evidence="1">
    <location>
        <begin position="50"/>
        <end position="74"/>
    </location>
</feature>
<proteinExistence type="predicted"/>
<organism evidence="2 3">
    <name type="scientific">Jiella endophytica</name>
    <dbReference type="NCBI Taxonomy" id="2558362"/>
    <lineage>
        <taxon>Bacteria</taxon>
        <taxon>Pseudomonadati</taxon>
        <taxon>Pseudomonadota</taxon>
        <taxon>Alphaproteobacteria</taxon>
        <taxon>Hyphomicrobiales</taxon>
        <taxon>Aurantimonadaceae</taxon>
        <taxon>Jiella</taxon>
    </lineage>
</organism>
<keyword evidence="3" id="KW-1185">Reference proteome</keyword>
<feature type="compositionally biased region" description="Polar residues" evidence="1">
    <location>
        <begin position="64"/>
        <end position="74"/>
    </location>
</feature>
<dbReference type="InterPro" id="IPR010064">
    <property type="entry name" value="HK97-gp10_tail"/>
</dbReference>
<accession>A0A4Y8RTF7</accession>
<dbReference type="EMBL" id="SOZD01000001">
    <property type="protein sequence ID" value="TFF27516.1"/>
    <property type="molecule type" value="Genomic_DNA"/>
</dbReference>
<comment type="caution">
    <text evidence="2">The sequence shown here is derived from an EMBL/GenBank/DDBJ whole genome shotgun (WGS) entry which is preliminary data.</text>
</comment>
<reference evidence="2 3" key="1">
    <citation type="submission" date="2019-03" db="EMBL/GenBank/DDBJ databases">
        <title>Jiella endophytica sp. nov., a novel endophytic bacterium isolated from root of Ficus microcarpa Linn. f.</title>
        <authorList>
            <person name="Tuo L."/>
        </authorList>
    </citation>
    <scope>NUCLEOTIDE SEQUENCE [LARGE SCALE GENOMIC DNA]</scope>
    <source>
        <strain evidence="2 3">CBS5Q-3</strain>
    </source>
</reference>
<dbReference type="Pfam" id="PF04883">
    <property type="entry name" value="HK97-gp10_like"/>
    <property type="match status" value="1"/>
</dbReference>
<dbReference type="OrthoDB" id="8480914at2"/>
<sequence length="137" mass="14492">MDDGGLSKLQARFAAIPKDVQDAGARSALKQAEKMAATMRALAPEVSGDLKRSIEVTPGGRSTPAYSQPGGSSVVPTNAAAVTVGNVDVRYPHLVEYGTVKAPAHPFFWPAVRLHNKKASRAIKSAIRRAVKKRGTS</sequence>
<gene>
    <name evidence="2" type="ORF">E3C22_03400</name>
</gene>
<dbReference type="NCBIfam" id="TIGR01725">
    <property type="entry name" value="phge_HK97_gp10"/>
    <property type="match status" value="1"/>
</dbReference>
<protein>
    <submittedName>
        <fullName evidence="2">HK97 gp10 family phage protein</fullName>
    </submittedName>
</protein>
<dbReference type="AlphaFoldDB" id="A0A4Y8RTF7"/>
<evidence type="ECO:0000256" key="1">
    <source>
        <dbReference type="SAM" id="MobiDB-lite"/>
    </source>
</evidence>
<dbReference type="RefSeq" id="WP_134760203.1">
    <property type="nucleotide sequence ID" value="NZ_SOZD01000001.1"/>
</dbReference>
<evidence type="ECO:0000313" key="3">
    <source>
        <dbReference type="Proteomes" id="UP000298179"/>
    </source>
</evidence>
<dbReference type="Proteomes" id="UP000298179">
    <property type="component" value="Unassembled WGS sequence"/>
</dbReference>
<name>A0A4Y8RTF7_9HYPH</name>